<reference evidence="2" key="2">
    <citation type="submission" date="2017-02" db="EMBL/GenBank/DDBJ databases">
        <title>Sunflower complete genome.</title>
        <authorList>
            <person name="Langlade N."/>
            <person name="Munos S."/>
        </authorList>
    </citation>
    <scope>NUCLEOTIDE SEQUENCE [LARGE SCALE GENOMIC DNA]</scope>
    <source>
        <tissue evidence="2">Leaves</tissue>
    </source>
</reference>
<proteinExistence type="predicted"/>
<evidence type="ECO:0000313" key="3">
    <source>
        <dbReference type="Proteomes" id="UP000215914"/>
    </source>
</evidence>
<keyword evidence="3" id="KW-1185">Reference proteome</keyword>
<organism evidence="2 3">
    <name type="scientific">Helianthus annuus</name>
    <name type="common">Common sunflower</name>
    <dbReference type="NCBI Taxonomy" id="4232"/>
    <lineage>
        <taxon>Eukaryota</taxon>
        <taxon>Viridiplantae</taxon>
        <taxon>Streptophyta</taxon>
        <taxon>Embryophyta</taxon>
        <taxon>Tracheophyta</taxon>
        <taxon>Spermatophyta</taxon>
        <taxon>Magnoliopsida</taxon>
        <taxon>eudicotyledons</taxon>
        <taxon>Gunneridae</taxon>
        <taxon>Pentapetalae</taxon>
        <taxon>asterids</taxon>
        <taxon>campanulids</taxon>
        <taxon>Asterales</taxon>
        <taxon>Asteraceae</taxon>
        <taxon>Asteroideae</taxon>
        <taxon>Heliantheae alliance</taxon>
        <taxon>Heliantheae</taxon>
        <taxon>Helianthus</taxon>
    </lineage>
</organism>
<reference evidence="1 3" key="1">
    <citation type="journal article" date="2017" name="Nature">
        <title>The sunflower genome provides insights into oil metabolism, flowering and Asterid evolution.</title>
        <authorList>
            <person name="Badouin H."/>
            <person name="Gouzy J."/>
            <person name="Grassa C.J."/>
            <person name="Murat F."/>
            <person name="Staton S.E."/>
            <person name="Cottret L."/>
            <person name="Lelandais-Briere C."/>
            <person name="Owens G.L."/>
            <person name="Carrere S."/>
            <person name="Mayjonade B."/>
            <person name="Legrand L."/>
            <person name="Gill N."/>
            <person name="Kane N.C."/>
            <person name="Bowers J.E."/>
            <person name="Hubner S."/>
            <person name="Bellec A."/>
            <person name="Berard A."/>
            <person name="Berges H."/>
            <person name="Blanchet N."/>
            <person name="Boniface M.C."/>
            <person name="Brunel D."/>
            <person name="Catrice O."/>
            <person name="Chaidir N."/>
            <person name="Claudel C."/>
            <person name="Donnadieu C."/>
            <person name="Faraut T."/>
            <person name="Fievet G."/>
            <person name="Helmstetter N."/>
            <person name="King M."/>
            <person name="Knapp S.J."/>
            <person name="Lai Z."/>
            <person name="Le Paslier M.C."/>
            <person name="Lippi Y."/>
            <person name="Lorenzon L."/>
            <person name="Mandel J.R."/>
            <person name="Marage G."/>
            <person name="Marchand G."/>
            <person name="Marquand E."/>
            <person name="Bret-Mestries E."/>
            <person name="Morien E."/>
            <person name="Nambeesan S."/>
            <person name="Nguyen T."/>
            <person name="Pegot-Espagnet P."/>
            <person name="Pouilly N."/>
            <person name="Raftis F."/>
            <person name="Sallet E."/>
            <person name="Schiex T."/>
            <person name="Thomas J."/>
            <person name="Vandecasteele C."/>
            <person name="Vares D."/>
            <person name="Vear F."/>
            <person name="Vautrin S."/>
            <person name="Crespi M."/>
            <person name="Mangin B."/>
            <person name="Burke J.M."/>
            <person name="Salse J."/>
            <person name="Munos S."/>
            <person name="Vincourt P."/>
            <person name="Rieseberg L.H."/>
            <person name="Langlade N.B."/>
        </authorList>
    </citation>
    <scope>NUCLEOTIDE SEQUENCE [LARGE SCALE GENOMIC DNA]</scope>
    <source>
        <strain evidence="3">cv. SF193</strain>
        <tissue evidence="1">Leaves</tissue>
    </source>
</reference>
<name>A0A251UQD3_HELAN</name>
<sequence>MKRIIVCADHYEALGLLHYKKIDAAFLKKEYRKKNSVVVGLYVFRDVFVVTGSGGCGGWLQTVAGGGA</sequence>
<evidence type="ECO:0000313" key="2">
    <source>
        <dbReference type="EMBL" id="OTG24541.1"/>
    </source>
</evidence>
<dbReference type="AlphaFoldDB" id="A0A251UQD3"/>
<accession>A0A251UQD3</accession>
<gene>
    <name evidence="2" type="ORF">HannXRQ_Chr05g0137881</name>
    <name evidence="1" type="ORF">HanXRQr2_Chr05g0204131</name>
</gene>
<dbReference type="InParanoid" id="A0A251UQD3"/>
<protein>
    <submittedName>
        <fullName evidence="2">Uncharacterized protein</fullName>
    </submittedName>
</protein>
<dbReference type="Proteomes" id="UP000215914">
    <property type="component" value="Chromosome 5"/>
</dbReference>
<evidence type="ECO:0000313" key="1">
    <source>
        <dbReference type="EMBL" id="KAF5805027.1"/>
    </source>
</evidence>
<dbReference type="EMBL" id="MNCJ02000320">
    <property type="protein sequence ID" value="KAF5805027.1"/>
    <property type="molecule type" value="Genomic_DNA"/>
</dbReference>
<reference evidence="1" key="3">
    <citation type="submission" date="2020-06" db="EMBL/GenBank/DDBJ databases">
        <title>Helianthus annuus Genome sequencing and assembly Release 2.</title>
        <authorList>
            <person name="Gouzy J."/>
            <person name="Langlade N."/>
            <person name="Munos S."/>
        </authorList>
    </citation>
    <scope>NUCLEOTIDE SEQUENCE</scope>
    <source>
        <tissue evidence="1">Leaves</tissue>
    </source>
</reference>
<dbReference type="Gramene" id="mRNA:HanXRQr2_Chr05g0204131">
    <property type="protein sequence ID" value="mRNA:HanXRQr2_Chr05g0204131"/>
    <property type="gene ID" value="HanXRQr2_Chr05g0204131"/>
</dbReference>
<dbReference type="PANTHER" id="PTHR45270">
    <property type="entry name" value="OS03G0832900 PROTEIN"/>
    <property type="match status" value="1"/>
</dbReference>
<dbReference type="EMBL" id="CM007894">
    <property type="protein sequence ID" value="OTG24541.1"/>
    <property type="molecule type" value="Genomic_DNA"/>
</dbReference>
<dbReference type="PANTHER" id="PTHR45270:SF5">
    <property type="entry name" value="DNAJ DOMAIN, CLEAVAGE INDUCING MOLECULAR CHAPERONE, JIV, CHAPERONE J-DOMAIN SUPERFAMILY"/>
    <property type="match status" value="1"/>
</dbReference>